<keyword evidence="2" id="KW-1185">Reference proteome</keyword>
<dbReference type="NCBIfam" id="NF045718">
    <property type="entry name" value="two_CW_domain"/>
    <property type="match status" value="1"/>
</dbReference>
<organism evidence="1 2">
    <name type="scientific">Candidatus Electrothrix aarhusensis</name>
    <dbReference type="NCBI Taxonomy" id="1859131"/>
    <lineage>
        <taxon>Bacteria</taxon>
        <taxon>Pseudomonadati</taxon>
        <taxon>Thermodesulfobacteriota</taxon>
        <taxon>Desulfobulbia</taxon>
        <taxon>Desulfobulbales</taxon>
        <taxon>Desulfobulbaceae</taxon>
        <taxon>Candidatus Electrothrix</taxon>
    </lineage>
</organism>
<dbReference type="InterPro" id="IPR054687">
    <property type="entry name" value="Two-CW_dom"/>
</dbReference>
<dbReference type="EMBL" id="MTKO01000072">
    <property type="protein sequence ID" value="RWX45796.1"/>
    <property type="molecule type" value="Genomic_DNA"/>
</dbReference>
<comment type="caution">
    <text evidence="1">The sequence shown here is derived from an EMBL/GenBank/DDBJ whole genome shotgun (WGS) entry which is preliminary data.</text>
</comment>
<proteinExistence type="predicted"/>
<evidence type="ECO:0000313" key="1">
    <source>
        <dbReference type="EMBL" id="RWX45796.1"/>
    </source>
</evidence>
<gene>
    <name evidence="1" type="ORF">H206_00618</name>
</gene>
<dbReference type="AlphaFoldDB" id="A0A3S3QJ06"/>
<name>A0A3S3QJ06_9BACT</name>
<evidence type="ECO:0000313" key="2">
    <source>
        <dbReference type="Proteomes" id="UP000287853"/>
    </source>
</evidence>
<accession>A0A3S3QJ06</accession>
<protein>
    <submittedName>
        <fullName evidence="1">Uncharacterized protein</fullName>
    </submittedName>
</protein>
<sequence length="92" mass="10066">MEEKNINCWEFKKCGREPGGENVSVDGVCPAAIESRANGIHQGKNGGRCCWVISDSYCTISEKGDLTGKFLECRNCEFYGIVKDSSNLLVVA</sequence>
<dbReference type="Proteomes" id="UP000287853">
    <property type="component" value="Unassembled WGS sequence"/>
</dbReference>
<reference evidence="1 2" key="1">
    <citation type="submission" date="2017-01" db="EMBL/GenBank/DDBJ databases">
        <title>The cable genome- insights into the physiology and evolution of filamentous bacteria capable of sulfide oxidation via long distance electron transfer.</title>
        <authorList>
            <person name="Schreiber L."/>
            <person name="Bjerg J.T."/>
            <person name="Boggild A."/>
            <person name="Van De Vossenberg J."/>
            <person name="Meysman F."/>
            <person name="Nielsen L.P."/>
            <person name="Schramm A."/>
            <person name="Kjeldsen K.U."/>
        </authorList>
    </citation>
    <scope>NUCLEOTIDE SEQUENCE [LARGE SCALE GENOMIC DNA]</scope>
    <source>
        <strain evidence="1">MCF</strain>
    </source>
</reference>